<evidence type="ECO:0000313" key="1">
    <source>
        <dbReference type="EMBL" id="GDZ84710.1"/>
    </source>
</evidence>
<comment type="caution">
    <text evidence="1">The sequence shown here is derived from an EMBL/GenBank/DDBJ whole genome shotgun (WGS) entry which is preliminary data.</text>
</comment>
<reference evidence="1 2" key="1">
    <citation type="submission" date="2019-04" db="EMBL/GenBank/DDBJ databases">
        <title>A pseudo-fructophilic Leuconostoc citreum strain F192-5 isolated from peel of satsuma mandarin: the first report for isolation and characterization of strain-dependent fructophilic-like characteristics.</title>
        <authorList>
            <person name="Maeno S."/>
            <person name="Tanizawa Y."/>
            <person name="Kajikawa A."/>
            <person name="Kanesaki Y."/>
            <person name="Kubota E."/>
            <person name="Arita M."/>
            <person name="Leon D."/>
            <person name="Endo A."/>
        </authorList>
    </citation>
    <scope>NUCLEOTIDE SEQUENCE [LARGE SCALE GENOMIC DNA]</scope>
    <source>
        <strain evidence="1 2">F192-5</strain>
    </source>
</reference>
<dbReference type="AlphaFoldDB" id="A0A5A5U0N1"/>
<gene>
    <name evidence="1" type="ORF">LCIT_19520</name>
</gene>
<name>A0A5A5U0N1_LEUCI</name>
<organism evidence="1 2">
    <name type="scientific">Leuconostoc citreum</name>
    <dbReference type="NCBI Taxonomy" id="33964"/>
    <lineage>
        <taxon>Bacteria</taxon>
        <taxon>Bacillati</taxon>
        <taxon>Bacillota</taxon>
        <taxon>Bacilli</taxon>
        <taxon>Lactobacillales</taxon>
        <taxon>Lactobacillaceae</taxon>
        <taxon>Leuconostoc</taxon>
    </lineage>
</organism>
<accession>A0A5A5U0N1</accession>
<sequence>MAIKSDFDVALNSDFRNGLNDNFKEIDQCLNDGRTNIDGKTFPTLNDRLDAIEWGLKALGMPIDGSAKDWLGEQ</sequence>
<protein>
    <submittedName>
        <fullName evidence="1">Uncharacterized protein</fullName>
    </submittedName>
</protein>
<proteinExistence type="predicted"/>
<dbReference type="RefSeq" id="WP_040177032.1">
    <property type="nucleotide sequence ID" value="NZ_BJJW01000023.1"/>
</dbReference>
<dbReference type="EMBL" id="BJJW01000023">
    <property type="protein sequence ID" value="GDZ84710.1"/>
    <property type="molecule type" value="Genomic_DNA"/>
</dbReference>
<dbReference type="Proteomes" id="UP000323274">
    <property type="component" value="Unassembled WGS sequence"/>
</dbReference>
<evidence type="ECO:0000313" key="2">
    <source>
        <dbReference type="Proteomes" id="UP000323274"/>
    </source>
</evidence>